<dbReference type="InterPro" id="IPR015168">
    <property type="entry name" value="SsuA/THI5"/>
</dbReference>
<dbReference type="Proteomes" id="UP000799777">
    <property type="component" value="Unassembled WGS sequence"/>
</dbReference>
<proteinExistence type="predicted"/>
<evidence type="ECO:0000313" key="4">
    <source>
        <dbReference type="Proteomes" id="UP000799777"/>
    </source>
</evidence>
<organism evidence="3 4">
    <name type="scientific">Setomelanomma holmii</name>
    <dbReference type="NCBI Taxonomy" id="210430"/>
    <lineage>
        <taxon>Eukaryota</taxon>
        <taxon>Fungi</taxon>
        <taxon>Dikarya</taxon>
        <taxon>Ascomycota</taxon>
        <taxon>Pezizomycotina</taxon>
        <taxon>Dothideomycetes</taxon>
        <taxon>Pleosporomycetidae</taxon>
        <taxon>Pleosporales</taxon>
        <taxon>Pleosporineae</taxon>
        <taxon>Phaeosphaeriaceae</taxon>
        <taxon>Setomelanomma</taxon>
    </lineage>
</organism>
<keyword evidence="4" id="KW-1185">Reference proteome</keyword>
<feature type="chain" id="PRO_5040295258" description="SsuA/THI5-like domain-containing protein" evidence="1">
    <location>
        <begin position="22"/>
        <end position="316"/>
    </location>
</feature>
<dbReference type="PANTHER" id="PTHR30024:SF42">
    <property type="entry name" value="ALIPHATIC SULFONATES-BINDING PROTEIN-RELATED"/>
    <property type="match status" value="1"/>
</dbReference>
<dbReference type="OrthoDB" id="5194099at2759"/>
<protein>
    <recommendedName>
        <fullName evidence="2">SsuA/THI5-like domain-containing protein</fullName>
    </recommendedName>
</protein>
<dbReference type="EMBL" id="ML978184">
    <property type="protein sequence ID" value="KAF2031112.1"/>
    <property type="molecule type" value="Genomic_DNA"/>
</dbReference>
<dbReference type="SUPFAM" id="SSF53850">
    <property type="entry name" value="Periplasmic binding protein-like II"/>
    <property type="match status" value="1"/>
</dbReference>
<accession>A0A9P4LNW2</accession>
<dbReference type="AlphaFoldDB" id="A0A9P4LNW2"/>
<feature type="domain" description="SsuA/THI5-like" evidence="2">
    <location>
        <begin position="68"/>
        <end position="244"/>
    </location>
</feature>
<feature type="signal peptide" evidence="1">
    <location>
        <begin position="1"/>
        <end position="21"/>
    </location>
</feature>
<sequence length="316" mass="34916">MALSSQISFVLFALLSPLILGLRIATSQQWIEHTPQPYAIRNFYKGSTAATLTSGGVANLAFDPKNFDLAANAETQGLKQYANHRNIRLIYIICEVAYRIVADKRKGISKLSDLKGKKIDTLQSSSASVFVHNMLPSAGVADNEYTTASGNVCMTEPCGSDTFPAQLKAGSIDAFGIWEPAVELGARELGVNAITFQTRTVHREVYALYSTTDALNNTSRRKDILEFVRALNKTLDVLANQPKEKGMYDYVSGLVGVDEKIFESVWADHAWTGQWGADLIEFLVEEDKYLAKMDKRSVVPSTDLEKFLDTSILDEL</sequence>
<evidence type="ECO:0000259" key="2">
    <source>
        <dbReference type="Pfam" id="PF09084"/>
    </source>
</evidence>
<keyword evidence="1" id="KW-0732">Signal</keyword>
<evidence type="ECO:0000313" key="3">
    <source>
        <dbReference type="EMBL" id="KAF2031112.1"/>
    </source>
</evidence>
<reference evidence="3" key="1">
    <citation type="journal article" date="2020" name="Stud. Mycol.">
        <title>101 Dothideomycetes genomes: a test case for predicting lifestyles and emergence of pathogens.</title>
        <authorList>
            <person name="Haridas S."/>
            <person name="Albert R."/>
            <person name="Binder M."/>
            <person name="Bloem J."/>
            <person name="Labutti K."/>
            <person name="Salamov A."/>
            <person name="Andreopoulos B."/>
            <person name="Baker S."/>
            <person name="Barry K."/>
            <person name="Bills G."/>
            <person name="Bluhm B."/>
            <person name="Cannon C."/>
            <person name="Castanera R."/>
            <person name="Culley D."/>
            <person name="Daum C."/>
            <person name="Ezra D."/>
            <person name="Gonzalez J."/>
            <person name="Henrissat B."/>
            <person name="Kuo A."/>
            <person name="Liang C."/>
            <person name="Lipzen A."/>
            <person name="Lutzoni F."/>
            <person name="Magnuson J."/>
            <person name="Mondo S."/>
            <person name="Nolan M."/>
            <person name="Ohm R."/>
            <person name="Pangilinan J."/>
            <person name="Park H.-J."/>
            <person name="Ramirez L."/>
            <person name="Alfaro M."/>
            <person name="Sun H."/>
            <person name="Tritt A."/>
            <person name="Yoshinaga Y."/>
            <person name="Zwiers L.-H."/>
            <person name="Turgeon B."/>
            <person name="Goodwin S."/>
            <person name="Spatafora J."/>
            <person name="Crous P."/>
            <person name="Grigoriev I."/>
        </authorList>
    </citation>
    <scope>NUCLEOTIDE SEQUENCE</scope>
    <source>
        <strain evidence="3">CBS 110217</strain>
    </source>
</reference>
<dbReference type="PANTHER" id="PTHR30024">
    <property type="entry name" value="ALIPHATIC SULFONATES-BINDING PROTEIN-RELATED"/>
    <property type="match status" value="1"/>
</dbReference>
<dbReference type="Gene3D" id="3.40.190.10">
    <property type="entry name" value="Periplasmic binding protein-like II"/>
    <property type="match status" value="1"/>
</dbReference>
<evidence type="ECO:0000256" key="1">
    <source>
        <dbReference type="SAM" id="SignalP"/>
    </source>
</evidence>
<name>A0A9P4LNW2_9PLEO</name>
<comment type="caution">
    <text evidence="3">The sequence shown here is derived from an EMBL/GenBank/DDBJ whole genome shotgun (WGS) entry which is preliminary data.</text>
</comment>
<dbReference type="Pfam" id="PF09084">
    <property type="entry name" value="NMT1"/>
    <property type="match status" value="1"/>
</dbReference>
<gene>
    <name evidence="3" type="ORF">EK21DRAFT_100044</name>
</gene>